<comment type="caution">
    <text evidence="7">The sequence shown here is derived from an EMBL/GenBank/DDBJ whole genome shotgun (WGS) entry which is preliminary data.</text>
</comment>
<evidence type="ECO:0000256" key="1">
    <source>
        <dbReference type="ARBA" id="ARBA00004196"/>
    </source>
</evidence>
<comment type="similarity">
    <text evidence="2">Belongs to the bacterial solute-binding protein 8 family.</text>
</comment>
<accession>A0A495JZS7</accession>
<dbReference type="Pfam" id="PF01497">
    <property type="entry name" value="Peripla_BP_2"/>
    <property type="match status" value="1"/>
</dbReference>
<keyword evidence="3" id="KW-0813">Transport</keyword>
<reference evidence="7 8" key="1">
    <citation type="submission" date="2018-10" db="EMBL/GenBank/DDBJ databases">
        <title>Sequencing the genomes of 1000 actinobacteria strains.</title>
        <authorList>
            <person name="Klenk H.-P."/>
        </authorList>
    </citation>
    <scope>NUCLEOTIDE SEQUENCE [LARGE SCALE GENOMIC DNA]</scope>
    <source>
        <strain evidence="7 8">DSM 44343</strain>
    </source>
</reference>
<dbReference type="PANTHER" id="PTHR30532:SF1">
    <property type="entry name" value="IRON(3+)-HYDROXAMATE-BINDING PROTEIN FHUD"/>
    <property type="match status" value="1"/>
</dbReference>
<dbReference type="GO" id="GO:0030288">
    <property type="term" value="C:outer membrane-bounded periplasmic space"/>
    <property type="evidence" value="ECO:0007669"/>
    <property type="project" value="TreeGrafter"/>
</dbReference>
<feature type="signal peptide" evidence="5">
    <location>
        <begin position="1"/>
        <end position="21"/>
    </location>
</feature>
<dbReference type="Gene3D" id="3.40.50.1980">
    <property type="entry name" value="Nitrogenase molybdenum iron protein domain"/>
    <property type="match status" value="2"/>
</dbReference>
<dbReference type="GO" id="GO:1901678">
    <property type="term" value="P:iron coordination entity transport"/>
    <property type="evidence" value="ECO:0007669"/>
    <property type="project" value="UniProtKB-ARBA"/>
</dbReference>
<evidence type="ECO:0000313" key="8">
    <source>
        <dbReference type="Proteomes" id="UP000274762"/>
    </source>
</evidence>
<protein>
    <submittedName>
        <fullName evidence="7">Iron complex transport system substrate-binding protein</fullName>
    </submittedName>
</protein>
<dbReference type="AlphaFoldDB" id="A0A495JZS7"/>
<dbReference type="InterPro" id="IPR051313">
    <property type="entry name" value="Bact_iron-sidero_bind"/>
</dbReference>
<dbReference type="RefSeq" id="WP_062796871.1">
    <property type="nucleotide sequence ID" value="NZ_CBCRXS010000001.1"/>
</dbReference>
<evidence type="ECO:0000256" key="5">
    <source>
        <dbReference type="SAM" id="SignalP"/>
    </source>
</evidence>
<feature type="domain" description="Fe/B12 periplasmic-binding" evidence="6">
    <location>
        <begin position="58"/>
        <end position="311"/>
    </location>
</feature>
<dbReference type="OrthoDB" id="6495095at2"/>
<proteinExistence type="inferred from homology"/>
<evidence type="ECO:0000256" key="2">
    <source>
        <dbReference type="ARBA" id="ARBA00008814"/>
    </source>
</evidence>
<dbReference type="InterPro" id="IPR002491">
    <property type="entry name" value="ABC_transptr_periplasmic_BD"/>
</dbReference>
<evidence type="ECO:0000259" key="6">
    <source>
        <dbReference type="PROSITE" id="PS50983"/>
    </source>
</evidence>
<keyword evidence="4 5" id="KW-0732">Signal</keyword>
<dbReference type="PROSITE" id="PS50983">
    <property type="entry name" value="FE_B12_PBP"/>
    <property type="match status" value="1"/>
</dbReference>
<dbReference type="Proteomes" id="UP000274762">
    <property type="component" value="Unassembled WGS sequence"/>
</dbReference>
<dbReference type="PROSITE" id="PS51257">
    <property type="entry name" value="PROKAR_LIPOPROTEIN"/>
    <property type="match status" value="1"/>
</dbReference>
<name>A0A495JZS7_WILMA</name>
<comment type="subcellular location">
    <subcellularLocation>
        <location evidence="1">Cell envelope</location>
    </subcellularLocation>
</comment>
<dbReference type="SUPFAM" id="SSF53807">
    <property type="entry name" value="Helical backbone' metal receptor"/>
    <property type="match status" value="1"/>
</dbReference>
<organism evidence="7 8">
    <name type="scientific">Williamsia marianensis</name>
    <dbReference type="NCBI Taxonomy" id="85044"/>
    <lineage>
        <taxon>Bacteria</taxon>
        <taxon>Bacillati</taxon>
        <taxon>Actinomycetota</taxon>
        <taxon>Actinomycetes</taxon>
        <taxon>Mycobacteriales</taxon>
        <taxon>Nocardiaceae</taxon>
        <taxon>Williamsia</taxon>
    </lineage>
</organism>
<dbReference type="EMBL" id="RBKV01000001">
    <property type="protein sequence ID" value="RKR93784.1"/>
    <property type="molecule type" value="Genomic_DNA"/>
</dbReference>
<evidence type="ECO:0000256" key="3">
    <source>
        <dbReference type="ARBA" id="ARBA00022448"/>
    </source>
</evidence>
<feature type="chain" id="PRO_5039371001" evidence="5">
    <location>
        <begin position="22"/>
        <end position="311"/>
    </location>
</feature>
<sequence>MRKSIALSTTRGLVAAASALALLGVAACGTGGDEPAAESIVVTDATGTTVTLAGPADRIACLTLICVDALKEVGITPVAYREDLALDERFFGPDADMRKITGGFGEENVEDIAMSEPDLVIGLGGVQDGLRAAVEESAPLYLVDPSSWQDSVEFLRTIGQLTGKQAEADASAQSFVERVETARQNRSDLTTLSMYGEPGSLGVDSVETPVGSLLAEVSDYPWPAGTDAFATVSVEQIAGVNPDVIFAQAFSSGDDAEPLSARLATNPIWPSVAAAQNNRVVEVEASLWATGRGTVSLGFVLDEVTGELAKS</sequence>
<evidence type="ECO:0000256" key="4">
    <source>
        <dbReference type="ARBA" id="ARBA00022729"/>
    </source>
</evidence>
<gene>
    <name evidence="7" type="ORF">DFJ75_0571</name>
</gene>
<dbReference type="PANTHER" id="PTHR30532">
    <property type="entry name" value="IRON III DICITRATE-BINDING PERIPLASMIC PROTEIN"/>
    <property type="match status" value="1"/>
</dbReference>
<evidence type="ECO:0000313" key="7">
    <source>
        <dbReference type="EMBL" id="RKR93784.1"/>
    </source>
</evidence>